<dbReference type="EMBL" id="AWOR01000068">
    <property type="protein sequence ID" value="KGH26705.1"/>
    <property type="molecule type" value="Genomic_DNA"/>
</dbReference>
<feature type="transmembrane region" description="Helical" evidence="1">
    <location>
        <begin position="52"/>
        <end position="77"/>
    </location>
</feature>
<reference evidence="2 3" key="1">
    <citation type="submission" date="2013-09" db="EMBL/GenBank/DDBJ databases">
        <title>High correlation between genotypes and phenotypes of environmental bacteria Comamonas testosteroni strains.</title>
        <authorList>
            <person name="Liu L."/>
            <person name="Zhu W."/>
            <person name="Xia X."/>
            <person name="Xu B."/>
            <person name="Luo M."/>
            <person name="Wang G."/>
        </authorList>
    </citation>
    <scope>NUCLEOTIDE SEQUENCE [LARGE SCALE GENOMIC DNA]</scope>
    <source>
        <strain evidence="2 3">JL40</strain>
    </source>
</reference>
<protein>
    <recommendedName>
        <fullName evidence="4">Transmembrane protein</fullName>
    </recommendedName>
</protein>
<keyword evidence="1" id="KW-1133">Transmembrane helix</keyword>
<evidence type="ECO:0000313" key="2">
    <source>
        <dbReference type="EMBL" id="KGH26705.1"/>
    </source>
</evidence>
<keyword evidence="1" id="KW-0812">Transmembrane</keyword>
<name>A0A096GND3_COMTE</name>
<feature type="transmembrane region" description="Helical" evidence="1">
    <location>
        <begin position="12"/>
        <end position="32"/>
    </location>
</feature>
<evidence type="ECO:0000256" key="1">
    <source>
        <dbReference type="SAM" id="Phobius"/>
    </source>
</evidence>
<gene>
    <name evidence="2" type="ORF">P353_21330</name>
</gene>
<sequence>MIRIGRNPWKPVLIISACVGFAMGGLLMWMAWEHNPQCEIHCAEQGIDWGYWQALGAGGWLLGFLGGMLTAWVLLLLCRKS</sequence>
<proteinExistence type="predicted"/>
<keyword evidence="1" id="KW-0472">Membrane</keyword>
<organism evidence="2 3">
    <name type="scientific">Comamonas testosteroni</name>
    <name type="common">Pseudomonas testosteroni</name>
    <dbReference type="NCBI Taxonomy" id="285"/>
    <lineage>
        <taxon>Bacteria</taxon>
        <taxon>Pseudomonadati</taxon>
        <taxon>Pseudomonadota</taxon>
        <taxon>Betaproteobacteria</taxon>
        <taxon>Burkholderiales</taxon>
        <taxon>Comamonadaceae</taxon>
        <taxon>Comamonas</taxon>
    </lineage>
</organism>
<evidence type="ECO:0008006" key="4">
    <source>
        <dbReference type="Google" id="ProtNLM"/>
    </source>
</evidence>
<dbReference type="AlphaFoldDB" id="A0A096GND3"/>
<dbReference type="Proteomes" id="UP000029553">
    <property type="component" value="Unassembled WGS sequence"/>
</dbReference>
<accession>A0A096GND3</accession>
<comment type="caution">
    <text evidence="2">The sequence shown here is derived from an EMBL/GenBank/DDBJ whole genome shotgun (WGS) entry which is preliminary data.</text>
</comment>
<evidence type="ECO:0000313" key="3">
    <source>
        <dbReference type="Proteomes" id="UP000029553"/>
    </source>
</evidence>